<dbReference type="eggNOG" id="COG0845">
    <property type="taxonomic scope" value="Bacteria"/>
</dbReference>
<dbReference type="Proteomes" id="UP000000361">
    <property type="component" value="Chromosome 1"/>
</dbReference>
<dbReference type="GO" id="GO:0005886">
    <property type="term" value="C:plasma membrane"/>
    <property type="evidence" value="ECO:0007669"/>
    <property type="project" value="TreeGrafter"/>
</dbReference>
<dbReference type="PANTHER" id="PTHR30438:SF2">
    <property type="entry name" value="MEMBRANE PROTEIN"/>
    <property type="match status" value="1"/>
</dbReference>
<evidence type="ECO:0000256" key="1">
    <source>
        <dbReference type="SAM" id="Coils"/>
    </source>
</evidence>
<dbReference type="EMBL" id="CP000491">
    <property type="protein sequence ID" value="ABL72746.1"/>
    <property type="molecule type" value="Genomic_DNA"/>
</dbReference>
<feature type="transmembrane region" description="Helical" evidence="3">
    <location>
        <begin position="80"/>
        <end position="99"/>
    </location>
</feature>
<gene>
    <name evidence="4" type="ordered locus">Pden_4685</name>
</gene>
<feature type="compositionally biased region" description="Polar residues" evidence="2">
    <location>
        <begin position="34"/>
        <end position="45"/>
    </location>
</feature>
<keyword evidence="5" id="KW-1185">Reference proteome</keyword>
<dbReference type="AlphaFoldDB" id="A1BB52"/>
<evidence type="ECO:0000313" key="4">
    <source>
        <dbReference type="EMBL" id="ABL72746.1"/>
    </source>
</evidence>
<evidence type="ECO:0000313" key="5">
    <source>
        <dbReference type="Proteomes" id="UP000000361"/>
    </source>
</evidence>
<feature type="compositionally biased region" description="Basic residues" evidence="2">
    <location>
        <begin position="1"/>
        <end position="17"/>
    </location>
</feature>
<evidence type="ECO:0000256" key="3">
    <source>
        <dbReference type="SAM" id="Phobius"/>
    </source>
</evidence>
<dbReference type="Gene3D" id="1.10.287.470">
    <property type="entry name" value="Helix hairpin bin"/>
    <property type="match status" value="2"/>
</dbReference>
<feature type="coiled-coil region" evidence="1">
    <location>
        <begin position="183"/>
        <end position="217"/>
    </location>
</feature>
<name>A1BB52_PARDP</name>
<dbReference type="Gene3D" id="2.40.30.170">
    <property type="match status" value="1"/>
</dbReference>
<dbReference type="HOGENOM" id="CLU_018816_6_0_5"/>
<feature type="region of interest" description="Disordered" evidence="2">
    <location>
        <begin position="1"/>
        <end position="67"/>
    </location>
</feature>
<keyword evidence="3" id="KW-0472">Membrane</keyword>
<accession>A1BB52</accession>
<keyword evidence="1" id="KW-0175">Coiled coil</keyword>
<dbReference type="PANTHER" id="PTHR30438">
    <property type="entry name" value="36 KDA ANTIGEN-RELATED"/>
    <property type="match status" value="1"/>
</dbReference>
<proteinExistence type="predicted"/>
<dbReference type="EnsemblBacteria" id="ABL72746">
    <property type="protein sequence ID" value="ABL72746"/>
    <property type="gene ID" value="Pden_4685"/>
</dbReference>
<organism evidence="4 5">
    <name type="scientific">Paracoccus denitrificans (strain Pd 1222)</name>
    <dbReference type="NCBI Taxonomy" id="318586"/>
    <lineage>
        <taxon>Bacteria</taxon>
        <taxon>Pseudomonadati</taxon>
        <taxon>Pseudomonadota</taxon>
        <taxon>Alphaproteobacteria</taxon>
        <taxon>Rhodobacterales</taxon>
        <taxon>Paracoccaceae</taxon>
        <taxon>Paracoccus</taxon>
    </lineage>
</organism>
<feature type="coiled-coil region" evidence="1">
    <location>
        <begin position="242"/>
        <end position="290"/>
    </location>
</feature>
<evidence type="ECO:0000256" key="2">
    <source>
        <dbReference type="SAM" id="MobiDB-lite"/>
    </source>
</evidence>
<keyword evidence="4" id="KW-0614">Plasmid</keyword>
<keyword evidence="3" id="KW-0812">Transmembrane</keyword>
<keyword evidence="3" id="KW-1133">Transmembrane helix</keyword>
<dbReference type="SUPFAM" id="SSF111369">
    <property type="entry name" value="HlyD-like secretion proteins"/>
    <property type="match status" value="2"/>
</dbReference>
<geneLocation type="plasmid" evidence="5">
    <name>pPD1222</name>
</geneLocation>
<protein>
    <submittedName>
        <fullName evidence="4">Secretion protein HlyD family protein</fullName>
    </submittedName>
</protein>
<dbReference type="KEGG" id="pde:Pden_4685"/>
<reference evidence="5" key="1">
    <citation type="submission" date="2006-12" db="EMBL/GenBank/DDBJ databases">
        <title>Complete sequence of plasmid 1 of Paracoccus denitrificans PD1222.</title>
        <authorList>
            <person name="Copeland A."/>
            <person name="Lucas S."/>
            <person name="Lapidus A."/>
            <person name="Barry K."/>
            <person name="Detter J.C."/>
            <person name="Glavina del Rio T."/>
            <person name="Hammon N."/>
            <person name="Israni S."/>
            <person name="Dalin E."/>
            <person name="Tice H."/>
            <person name="Pitluck S."/>
            <person name="Munk A.C."/>
            <person name="Brettin T."/>
            <person name="Bruce D."/>
            <person name="Han C."/>
            <person name="Tapia R."/>
            <person name="Gilna P."/>
            <person name="Schmutz J."/>
            <person name="Larimer F."/>
            <person name="Land M."/>
            <person name="Hauser L."/>
            <person name="Kyrpides N."/>
            <person name="Lykidis A."/>
            <person name="Spiro S."/>
            <person name="Richardson D.J."/>
            <person name="Moir J.W.B."/>
            <person name="Ferguson S.J."/>
            <person name="van Spanning R.J.M."/>
            <person name="Richardson P."/>
        </authorList>
    </citation>
    <scope>NUCLEOTIDE SEQUENCE [LARGE SCALE GENOMIC DNA]</scope>
    <source>
        <strain evidence="5">Pd 1222</strain>
        <plasmid evidence="5">pPD1222</plasmid>
    </source>
</reference>
<sequence length="429" mass="45789">MPRTGRKGRRRKARHARQTVPLAHLPHQAPMSAPQRQPALSSRKTQPMGAMVASRGDSRSRPGPGIYRSRRSCMAGKARSWWGGAAAVAVLAVVGWLAWQNLSQDGQLAGIASGNGRIEATEIDISALSAGRIARIQAAEGQVVRKGAVLVQMDTLQLDAQKRQAEAQLRRARIGVETAQSLVTQAEAQHKAAGAAVEQAQAAADAAAARLARTERLARSNVASQQVLDDVRASGRETQAALASAEANLAAAEAGIGTARAQVVDAEAAVDAAQAAIEAIEVQIDDATLQSPRDGRVQYLIAQEGEIVAAGGRILNLVDLEDVYMTFFLPTSQAGRVEVGAEARLVMDAAPQYVIPARISYVADVAQFTPKTVETAEEREKLMFRVRAQVDPELLRKYSNYVKTGLPGTAYVRIDTEAGWPDTLSNLVE</sequence>
<dbReference type="Gene3D" id="2.40.50.100">
    <property type="match status" value="1"/>
</dbReference>